<dbReference type="Proteomes" id="UP001384579">
    <property type="component" value="Unassembled WGS sequence"/>
</dbReference>
<name>A0ABU8YLW1_9CYAN</name>
<organism evidence="1 2">
    <name type="scientific">Microcoleus anatoxicus PTRS2</name>
    <dbReference type="NCBI Taxonomy" id="2705321"/>
    <lineage>
        <taxon>Bacteria</taxon>
        <taxon>Bacillati</taxon>
        <taxon>Cyanobacteriota</taxon>
        <taxon>Cyanophyceae</taxon>
        <taxon>Oscillatoriophycideae</taxon>
        <taxon>Oscillatoriales</taxon>
        <taxon>Microcoleaceae</taxon>
        <taxon>Microcoleus</taxon>
        <taxon>Microcoleus anatoxicus</taxon>
    </lineage>
</organism>
<dbReference type="EMBL" id="JBBLXS010000114">
    <property type="protein sequence ID" value="MEK0185357.1"/>
    <property type="molecule type" value="Genomic_DNA"/>
</dbReference>
<gene>
    <name evidence="1" type="ORF">WMG39_10845</name>
</gene>
<dbReference type="RefSeq" id="WP_340518751.1">
    <property type="nucleotide sequence ID" value="NZ_JBBLXS010000114.1"/>
</dbReference>
<protein>
    <submittedName>
        <fullName evidence="1">Zinc ribbon domain-containing protein</fullName>
    </submittedName>
</protein>
<sequence length="118" mass="13380">MQLIILVVAIEIFAMPVYDYFCSSNNQQLEVWHSMSLEVSTWGQLCELAKCELGDTPADATVRRLLSAPRLMKPTSDTEYKNQGFSKYVKRDEGVYENVTASDGESRIVNREGKPLKE</sequence>
<comment type="caution">
    <text evidence="1">The sequence shown here is derived from an EMBL/GenBank/DDBJ whole genome shotgun (WGS) entry which is preliminary data.</text>
</comment>
<proteinExistence type="predicted"/>
<keyword evidence="2" id="KW-1185">Reference proteome</keyword>
<evidence type="ECO:0000313" key="2">
    <source>
        <dbReference type="Proteomes" id="UP001384579"/>
    </source>
</evidence>
<evidence type="ECO:0000313" key="1">
    <source>
        <dbReference type="EMBL" id="MEK0185357.1"/>
    </source>
</evidence>
<accession>A0ABU8YLW1</accession>
<reference evidence="1 2" key="1">
    <citation type="journal article" date="2020" name="Harmful Algae">
        <title>Molecular and morphological characterization of a novel dihydroanatoxin-a producing Microcoleus species (cyanobacteria) from the Russian River, California, USA.</title>
        <authorList>
            <person name="Conklin K.Y."/>
            <person name="Stancheva R."/>
            <person name="Otten T.G."/>
            <person name="Fadness R."/>
            <person name="Boyer G.L."/>
            <person name="Read B."/>
            <person name="Zhang X."/>
            <person name="Sheath R.G."/>
        </authorList>
    </citation>
    <scope>NUCLEOTIDE SEQUENCE [LARGE SCALE GENOMIC DNA]</scope>
    <source>
        <strain evidence="1 2">PTRS2</strain>
    </source>
</reference>